<name>A0AAV1J1D2_9NEOP</name>
<evidence type="ECO:0000259" key="4">
    <source>
        <dbReference type="PROSITE" id="PS50113"/>
    </source>
</evidence>
<dbReference type="InterPro" id="IPR035965">
    <property type="entry name" value="PAS-like_dom_sf"/>
</dbReference>
<dbReference type="InterPro" id="IPR050818">
    <property type="entry name" value="KCNH_animal-type"/>
</dbReference>
<comment type="caution">
    <text evidence="5">The sequence shown here is derived from an EMBL/GenBank/DDBJ whole genome shotgun (WGS) entry which is preliminary data.</text>
</comment>
<keyword evidence="6" id="KW-1185">Reference proteome</keyword>
<evidence type="ECO:0000259" key="3">
    <source>
        <dbReference type="PROSITE" id="PS50112"/>
    </source>
</evidence>
<dbReference type="InterPro" id="IPR000014">
    <property type="entry name" value="PAS"/>
</dbReference>
<organism evidence="5 6">
    <name type="scientific">Leptosia nina</name>
    <dbReference type="NCBI Taxonomy" id="320188"/>
    <lineage>
        <taxon>Eukaryota</taxon>
        <taxon>Metazoa</taxon>
        <taxon>Ecdysozoa</taxon>
        <taxon>Arthropoda</taxon>
        <taxon>Hexapoda</taxon>
        <taxon>Insecta</taxon>
        <taxon>Pterygota</taxon>
        <taxon>Neoptera</taxon>
        <taxon>Endopterygota</taxon>
        <taxon>Lepidoptera</taxon>
        <taxon>Glossata</taxon>
        <taxon>Ditrysia</taxon>
        <taxon>Papilionoidea</taxon>
        <taxon>Pieridae</taxon>
        <taxon>Pierinae</taxon>
        <taxon>Leptosia</taxon>
    </lineage>
</organism>
<dbReference type="PANTHER" id="PTHR10217">
    <property type="entry name" value="VOLTAGE AND LIGAND GATED POTASSIUM CHANNEL"/>
    <property type="match status" value="1"/>
</dbReference>
<dbReference type="SUPFAM" id="SSF55785">
    <property type="entry name" value="PYP-like sensor domain (PAS domain)"/>
    <property type="match status" value="1"/>
</dbReference>
<protein>
    <recommendedName>
        <fullName evidence="7">LOV domain-containing protein</fullName>
    </recommendedName>
</protein>
<dbReference type="InterPro" id="IPR001610">
    <property type="entry name" value="PAC"/>
</dbReference>
<dbReference type="PRINTS" id="PR01464">
    <property type="entry name" value="EAGCHANNEL"/>
</dbReference>
<dbReference type="PROSITE" id="PS50112">
    <property type="entry name" value="PAS"/>
    <property type="match status" value="1"/>
</dbReference>
<dbReference type="PANTHER" id="PTHR10217:SF435">
    <property type="entry name" value="POTASSIUM VOLTAGE-GATED CHANNEL PROTEIN EAG"/>
    <property type="match status" value="1"/>
</dbReference>
<dbReference type="GO" id="GO:0005516">
    <property type="term" value="F:calmodulin binding"/>
    <property type="evidence" value="ECO:0007669"/>
    <property type="project" value="UniProtKB-KW"/>
</dbReference>
<dbReference type="CDD" id="cd00130">
    <property type="entry name" value="PAS"/>
    <property type="match status" value="1"/>
</dbReference>
<feature type="region of interest" description="Disordered" evidence="2">
    <location>
        <begin position="251"/>
        <end position="280"/>
    </location>
</feature>
<dbReference type="GO" id="GO:0005249">
    <property type="term" value="F:voltage-gated potassium channel activity"/>
    <property type="evidence" value="ECO:0007669"/>
    <property type="project" value="InterPro"/>
</dbReference>
<dbReference type="GO" id="GO:0008076">
    <property type="term" value="C:voltage-gated potassium channel complex"/>
    <property type="evidence" value="ECO:0007669"/>
    <property type="project" value="TreeGrafter"/>
</dbReference>
<gene>
    <name evidence="5" type="ORF">LNINA_LOCUS3142</name>
</gene>
<evidence type="ECO:0000313" key="6">
    <source>
        <dbReference type="Proteomes" id="UP001497472"/>
    </source>
</evidence>
<dbReference type="NCBIfam" id="TIGR00229">
    <property type="entry name" value="sensory_box"/>
    <property type="match status" value="1"/>
</dbReference>
<keyword evidence="1" id="KW-0112">Calmodulin-binding</keyword>
<dbReference type="PROSITE" id="PS50113">
    <property type="entry name" value="PAC"/>
    <property type="match status" value="1"/>
</dbReference>
<dbReference type="Proteomes" id="UP001497472">
    <property type="component" value="Unassembled WGS sequence"/>
</dbReference>
<evidence type="ECO:0008006" key="7">
    <source>
        <dbReference type="Google" id="ProtNLM"/>
    </source>
</evidence>
<dbReference type="InterPro" id="IPR003949">
    <property type="entry name" value="K_chnl_volt-dep_EAG"/>
</dbReference>
<accession>A0AAV1J1D2</accession>
<dbReference type="AlphaFoldDB" id="A0AAV1J1D2"/>
<feature type="compositionally biased region" description="Polar residues" evidence="2">
    <location>
        <begin position="268"/>
        <end position="280"/>
    </location>
</feature>
<dbReference type="EMBL" id="CAVLEF010000004">
    <property type="protein sequence ID" value="CAK1543322.1"/>
    <property type="molecule type" value="Genomic_DNA"/>
</dbReference>
<dbReference type="InterPro" id="IPR000700">
    <property type="entry name" value="PAS-assoc_C"/>
</dbReference>
<feature type="domain" description="PAC" evidence="4">
    <location>
        <begin position="141"/>
        <end position="193"/>
    </location>
</feature>
<dbReference type="Pfam" id="PF13426">
    <property type="entry name" value="PAS_9"/>
    <property type="match status" value="1"/>
</dbReference>
<dbReference type="SMART" id="SM00086">
    <property type="entry name" value="PAC"/>
    <property type="match status" value="1"/>
</dbReference>
<evidence type="ECO:0000313" key="5">
    <source>
        <dbReference type="EMBL" id="CAK1543322.1"/>
    </source>
</evidence>
<feature type="domain" description="PAS" evidence="3">
    <location>
        <begin position="68"/>
        <end position="142"/>
    </location>
</feature>
<proteinExistence type="predicted"/>
<sequence>MSRSVDAVVSTWSTYIVSFTEDGKESVKRKCKRKRERVRRDAGRATGACSPSEHLPREHHPPLLLTARTVFHTADSSFLLANAQIVDYPIVYCNETFCKMSGYNRAEVMQKSCRCSWMYGELTEKEAVERVDRALDHHLADQFEILLYKKNRTPLWLLVHVAPIRNERELVVLFLLTFRDITALKQPIDADDPKGGLSKFAKLARSVTRSRSVLVSALPALKEPARQSHLAHVSTAAPHVNTLFLHLAPAHGSRPDTHRSTGPFAPNFSLTSSDFPPSVS</sequence>
<dbReference type="Gene3D" id="3.30.450.20">
    <property type="entry name" value="PAS domain"/>
    <property type="match status" value="1"/>
</dbReference>
<reference evidence="5 6" key="1">
    <citation type="submission" date="2023-11" db="EMBL/GenBank/DDBJ databases">
        <authorList>
            <person name="Okamura Y."/>
        </authorList>
    </citation>
    <scope>NUCLEOTIDE SEQUENCE [LARGE SCALE GENOMIC DNA]</scope>
</reference>
<dbReference type="GO" id="GO:0042391">
    <property type="term" value="P:regulation of membrane potential"/>
    <property type="evidence" value="ECO:0007669"/>
    <property type="project" value="TreeGrafter"/>
</dbReference>
<dbReference type="FunFam" id="3.30.450.20:FF:000009">
    <property type="entry name" value="Potassium voltage-gated channel subfamily H member 1"/>
    <property type="match status" value="1"/>
</dbReference>
<evidence type="ECO:0000256" key="1">
    <source>
        <dbReference type="ARBA" id="ARBA00022860"/>
    </source>
</evidence>
<evidence type="ECO:0000256" key="2">
    <source>
        <dbReference type="SAM" id="MobiDB-lite"/>
    </source>
</evidence>